<dbReference type="AlphaFoldDB" id="A5D2K3"/>
<gene>
    <name evidence="3" type="primary">HyuA</name>
    <name evidence="3" type="ordered locus">PTH_1340</name>
</gene>
<accession>A5D2K3</accession>
<dbReference type="PANTHER" id="PTHR11365">
    <property type="entry name" value="5-OXOPROLINASE RELATED"/>
    <property type="match status" value="1"/>
</dbReference>
<organism evidence="3 4">
    <name type="scientific">Pelotomaculum thermopropionicum (strain DSM 13744 / JCM 10971 / SI)</name>
    <dbReference type="NCBI Taxonomy" id="370438"/>
    <lineage>
        <taxon>Bacteria</taxon>
        <taxon>Bacillati</taxon>
        <taxon>Bacillota</taxon>
        <taxon>Clostridia</taxon>
        <taxon>Eubacteriales</taxon>
        <taxon>Desulfotomaculaceae</taxon>
        <taxon>Pelotomaculum</taxon>
    </lineage>
</organism>
<dbReference type="STRING" id="370438.PTH_1340"/>
<dbReference type="Pfam" id="PF05378">
    <property type="entry name" value="Hydant_A_N"/>
    <property type="match status" value="1"/>
</dbReference>
<evidence type="ECO:0000313" key="4">
    <source>
        <dbReference type="Proteomes" id="UP000006556"/>
    </source>
</evidence>
<sequence>MYVGVDVGGTYTDAVLVENGRVRATAKVPTGKDLLEPILKAMDIILKDVDKKNIKRVVFSTTMITNLIAEKKYDRVALLLIPGPGLSHKYYELGTDAHILSGSIDYRGREIVPLKRSEIESALADLAAKGYKKVGVVGKFSPRNNSHERQVATIISEKYPYWQVETGSRIGSRLNFPRRAVTAYLTCATRERYSYFVESVRQALKKREIKADVFILKADGGTLPLKSSEEMPVETIFSGPAASTLGVQALTPPGETAVVVDIGGTTTDLALILSGKPLLSAKGARVEGQLTQVRTLAVKSIPVGGDSLLKCTGAGLTICPERMGPAYCLGGPAPTPTDALRALGMTELGDLEKAREAMTLLGKDAGMNGSDVAGKVINLVVEKIANEIDRMFLEWEQEPAYRVWEVLQKQKVRPSVVVGVGGGAPGFIAGVAEKLGCRPVIPSYAPVANAIGAAVAKPTMQVSLRADTEQGYYIIQEEGIKEKIDRRSFNEQTALDVARDMLVRKALKYGLEVAPEEIEVTHQEVFNMFRDWTTKGKLIEVIVQTARGIMCSIRTGGN</sequence>
<dbReference type="EMBL" id="AP009389">
    <property type="protein sequence ID" value="BAF59521.1"/>
    <property type="molecule type" value="Genomic_DNA"/>
</dbReference>
<proteinExistence type="predicted"/>
<dbReference type="GO" id="GO:0006749">
    <property type="term" value="P:glutathione metabolic process"/>
    <property type="evidence" value="ECO:0007669"/>
    <property type="project" value="TreeGrafter"/>
</dbReference>
<keyword evidence="4" id="KW-1185">Reference proteome</keyword>
<dbReference type="InterPro" id="IPR002821">
    <property type="entry name" value="Hydantoinase_A"/>
</dbReference>
<dbReference type="InterPro" id="IPR043129">
    <property type="entry name" value="ATPase_NBD"/>
</dbReference>
<dbReference type="HOGENOM" id="CLU_014140_2_0_9"/>
<dbReference type="Proteomes" id="UP000006556">
    <property type="component" value="Chromosome"/>
</dbReference>
<evidence type="ECO:0000259" key="1">
    <source>
        <dbReference type="Pfam" id="PF01968"/>
    </source>
</evidence>
<dbReference type="GO" id="GO:0005829">
    <property type="term" value="C:cytosol"/>
    <property type="evidence" value="ECO:0007669"/>
    <property type="project" value="TreeGrafter"/>
</dbReference>
<protein>
    <submittedName>
        <fullName evidence="3">N-methylhydantoinase A/acetone carboxylase, beta subunit</fullName>
    </submittedName>
</protein>
<feature type="domain" description="Hydantoinase A/oxoprolinase" evidence="1">
    <location>
        <begin position="179"/>
        <end position="460"/>
    </location>
</feature>
<reference evidence="4" key="1">
    <citation type="journal article" date="2008" name="Genome Res.">
        <title>The genome of Pelotomaculum thermopropionicum reveals niche-associated evolution in anaerobic microbiota.</title>
        <authorList>
            <person name="Kosaka T."/>
            <person name="Kato S."/>
            <person name="Shimoyama T."/>
            <person name="Ishii S."/>
            <person name="Abe T."/>
            <person name="Watanabe K."/>
        </authorList>
    </citation>
    <scope>NUCLEOTIDE SEQUENCE [LARGE SCALE GENOMIC DNA]</scope>
    <source>
        <strain evidence="4">DSM 13744 / JCM 10971 / SI</strain>
    </source>
</reference>
<dbReference type="KEGG" id="pth:PTH_1340"/>
<name>A5D2K3_PELTS</name>
<dbReference type="PANTHER" id="PTHR11365:SF2">
    <property type="entry name" value="5-OXOPROLINASE"/>
    <property type="match status" value="1"/>
</dbReference>
<dbReference type="eggNOG" id="COG0145">
    <property type="taxonomic scope" value="Bacteria"/>
</dbReference>
<evidence type="ECO:0000313" key="3">
    <source>
        <dbReference type="EMBL" id="BAF59521.1"/>
    </source>
</evidence>
<dbReference type="Gene3D" id="3.30.420.40">
    <property type="match status" value="2"/>
</dbReference>
<dbReference type="SUPFAM" id="SSF53067">
    <property type="entry name" value="Actin-like ATPase domain"/>
    <property type="match status" value="1"/>
</dbReference>
<feature type="domain" description="Hydantoinase/oxoprolinase N-terminal" evidence="2">
    <location>
        <begin position="3"/>
        <end position="157"/>
    </location>
</feature>
<dbReference type="InterPro" id="IPR045079">
    <property type="entry name" value="Oxoprolinase-like"/>
</dbReference>
<dbReference type="Pfam" id="PF01968">
    <property type="entry name" value="Hydantoinase_A"/>
    <property type="match status" value="1"/>
</dbReference>
<dbReference type="InterPro" id="IPR008040">
    <property type="entry name" value="Hydant_A_N"/>
</dbReference>
<dbReference type="GO" id="GO:0017168">
    <property type="term" value="F:5-oxoprolinase (ATP-hydrolyzing) activity"/>
    <property type="evidence" value="ECO:0007669"/>
    <property type="project" value="TreeGrafter"/>
</dbReference>
<evidence type="ECO:0000259" key="2">
    <source>
        <dbReference type="Pfam" id="PF05378"/>
    </source>
</evidence>